<protein>
    <recommendedName>
        <fullName evidence="1">non-specific serine/threonine protein kinase</fullName>
        <ecNumber evidence="1">2.7.11.1</ecNumber>
    </recommendedName>
</protein>
<dbReference type="EMBL" id="BAAAOS010000049">
    <property type="protein sequence ID" value="GAA1602083.1"/>
    <property type="molecule type" value="Genomic_DNA"/>
</dbReference>
<dbReference type="RefSeq" id="WP_344220592.1">
    <property type="nucleotide sequence ID" value="NZ_BAAAOS010000049.1"/>
</dbReference>
<dbReference type="PROSITE" id="PS00108">
    <property type="entry name" value="PROTEIN_KINASE_ST"/>
    <property type="match status" value="1"/>
</dbReference>
<dbReference type="InterPro" id="IPR008271">
    <property type="entry name" value="Ser/Thr_kinase_AS"/>
</dbReference>
<dbReference type="Proteomes" id="UP001500393">
    <property type="component" value="Unassembled WGS sequence"/>
</dbReference>
<dbReference type="InterPro" id="IPR000719">
    <property type="entry name" value="Prot_kinase_dom"/>
</dbReference>
<proteinExistence type="predicted"/>
<dbReference type="Gene3D" id="1.10.510.10">
    <property type="entry name" value="Transferase(Phosphotransferase) domain 1"/>
    <property type="match status" value="1"/>
</dbReference>
<dbReference type="PANTHER" id="PTHR43289">
    <property type="entry name" value="MITOGEN-ACTIVATED PROTEIN KINASE KINASE KINASE 20-RELATED"/>
    <property type="match status" value="1"/>
</dbReference>
<evidence type="ECO:0000256" key="6">
    <source>
        <dbReference type="ARBA" id="ARBA00022840"/>
    </source>
</evidence>
<evidence type="ECO:0000256" key="3">
    <source>
        <dbReference type="ARBA" id="ARBA00022679"/>
    </source>
</evidence>
<keyword evidence="2" id="KW-0723">Serine/threonine-protein kinase</keyword>
<evidence type="ECO:0000313" key="10">
    <source>
        <dbReference type="Proteomes" id="UP001500393"/>
    </source>
</evidence>
<evidence type="ECO:0000256" key="1">
    <source>
        <dbReference type="ARBA" id="ARBA00012513"/>
    </source>
</evidence>
<keyword evidence="10" id="KW-1185">Reference proteome</keyword>
<keyword evidence="5" id="KW-0418">Kinase</keyword>
<evidence type="ECO:0000256" key="2">
    <source>
        <dbReference type="ARBA" id="ARBA00022527"/>
    </source>
</evidence>
<keyword evidence="3" id="KW-0808">Transferase</keyword>
<keyword evidence="6" id="KW-0067">ATP-binding</keyword>
<evidence type="ECO:0000256" key="4">
    <source>
        <dbReference type="ARBA" id="ARBA00022741"/>
    </source>
</evidence>
<dbReference type="SMART" id="SM00220">
    <property type="entry name" value="S_TKc"/>
    <property type="match status" value="1"/>
</dbReference>
<dbReference type="Pfam" id="PF00069">
    <property type="entry name" value="Pkinase"/>
    <property type="match status" value="1"/>
</dbReference>
<feature type="compositionally biased region" description="Low complexity" evidence="7">
    <location>
        <begin position="402"/>
        <end position="418"/>
    </location>
</feature>
<dbReference type="InterPro" id="IPR011009">
    <property type="entry name" value="Kinase-like_dom_sf"/>
</dbReference>
<dbReference type="Gene3D" id="3.30.200.20">
    <property type="entry name" value="Phosphorylase Kinase, domain 1"/>
    <property type="match status" value="1"/>
</dbReference>
<comment type="caution">
    <text evidence="9">The sequence shown here is derived from an EMBL/GenBank/DDBJ whole genome shotgun (WGS) entry which is preliminary data.</text>
</comment>
<evidence type="ECO:0000256" key="5">
    <source>
        <dbReference type="ARBA" id="ARBA00022777"/>
    </source>
</evidence>
<dbReference type="PROSITE" id="PS50011">
    <property type="entry name" value="PROTEIN_KINASE_DOM"/>
    <property type="match status" value="1"/>
</dbReference>
<dbReference type="SUPFAM" id="SSF56112">
    <property type="entry name" value="Protein kinase-like (PK-like)"/>
    <property type="match status" value="1"/>
</dbReference>
<dbReference type="CDD" id="cd14014">
    <property type="entry name" value="STKc_PknB_like"/>
    <property type="match status" value="1"/>
</dbReference>
<feature type="compositionally biased region" description="Basic and acidic residues" evidence="7">
    <location>
        <begin position="447"/>
        <end position="469"/>
    </location>
</feature>
<feature type="region of interest" description="Disordered" evidence="7">
    <location>
        <begin position="513"/>
        <end position="541"/>
    </location>
</feature>
<feature type="compositionally biased region" description="Low complexity" evidence="7">
    <location>
        <begin position="425"/>
        <end position="446"/>
    </location>
</feature>
<gene>
    <name evidence="9" type="ORF">GCM10009789_65320</name>
</gene>
<dbReference type="PANTHER" id="PTHR43289:SF6">
    <property type="entry name" value="SERINE_THREONINE-PROTEIN KINASE NEKL-3"/>
    <property type="match status" value="1"/>
</dbReference>
<evidence type="ECO:0000259" key="8">
    <source>
        <dbReference type="PROSITE" id="PS50011"/>
    </source>
</evidence>
<feature type="region of interest" description="Disordered" evidence="7">
    <location>
        <begin position="386"/>
        <end position="484"/>
    </location>
</feature>
<reference evidence="10" key="1">
    <citation type="journal article" date="2019" name="Int. J. Syst. Evol. Microbiol.">
        <title>The Global Catalogue of Microorganisms (GCM) 10K type strain sequencing project: providing services to taxonomists for standard genome sequencing and annotation.</title>
        <authorList>
            <consortium name="The Broad Institute Genomics Platform"/>
            <consortium name="The Broad Institute Genome Sequencing Center for Infectious Disease"/>
            <person name="Wu L."/>
            <person name="Ma J."/>
        </authorList>
    </citation>
    <scope>NUCLEOTIDE SEQUENCE [LARGE SCALE GENOMIC DNA]</scope>
    <source>
        <strain evidence="10">JCM 14969</strain>
    </source>
</reference>
<evidence type="ECO:0000313" key="9">
    <source>
        <dbReference type="EMBL" id="GAA1602083.1"/>
    </source>
</evidence>
<organism evidence="9 10">
    <name type="scientific">Kribbella sancticallisti</name>
    <dbReference type="NCBI Taxonomy" id="460087"/>
    <lineage>
        <taxon>Bacteria</taxon>
        <taxon>Bacillati</taxon>
        <taxon>Actinomycetota</taxon>
        <taxon>Actinomycetes</taxon>
        <taxon>Propionibacteriales</taxon>
        <taxon>Kribbellaceae</taxon>
        <taxon>Kribbella</taxon>
    </lineage>
</organism>
<feature type="domain" description="Protein kinase" evidence="8">
    <location>
        <begin position="10"/>
        <end position="266"/>
    </location>
</feature>
<name>A0ABP4Q9Q7_9ACTN</name>
<feature type="region of interest" description="Disordered" evidence="7">
    <location>
        <begin position="311"/>
        <end position="330"/>
    </location>
</feature>
<sequence>MNGEVLAGRYRLLSPLGHGGAGEVWQAEDQVLARLVAVKLLRRLEGDPMDAAERFRTEARAAARLTHPNVVATYDVGTAGGQVFLVMELVNGPDLAQLLRSKGLPGDKFVGDLALQGARALDAAHAAGIVHRDVKPGNLLLAPDGTLKITDFGIAQAAGLEGPGSAVLLGTASYVAPEQVRGETATPASDWYSLGCVLYELLTGRPPFVADDVEGVLRQHLEVEPAPVVVRRPDVSPGLADLVMGLLAKNPAARPSSAAAVVHFLNQTAPAADEGTRVLPFLPGAPGSAGGWGEVDGPSDAAALAAGAGAASASGHPVDGGAADGRGAGFGQAESILPAGAFDEREPERGEAEPKRGFPFAKAIVAVGVALAGVVIAALLREGVSEPTADAGGVPSTTPSASVKPVTKPKATPTPSKTPSKKPTPKATPSKAPKTASPEALRALAKLLRENQEGRGARTAREAAKELDQAAKALAEGNTEQAVDKFRDARRRLVEAQREGRWQATPQIAALFASIGRTMPSDGTGDGNGDGDGDGDRNSGE</sequence>
<evidence type="ECO:0000256" key="7">
    <source>
        <dbReference type="SAM" id="MobiDB-lite"/>
    </source>
</evidence>
<accession>A0ABP4Q9Q7</accession>
<keyword evidence="4" id="KW-0547">Nucleotide-binding</keyword>
<dbReference type="EC" id="2.7.11.1" evidence="1"/>